<dbReference type="InterPro" id="IPR029063">
    <property type="entry name" value="SAM-dependent_MTases_sf"/>
</dbReference>
<keyword evidence="2" id="KW-1185">Reference proteome</keyword>
<sequence>MKRHTIVEYTHDFLRKYIGEGNICIDATAGNGNDTEFLCGLVGSEGKVIAFDIQEDAVNTTRSLLEMFGLDEIAEVYLDSHVNMDAYAEPDSVDGIVFNLGYLPGGDHSICTSAETTIAAIKKGLTLLKPDGVMSVSVYSGKDSGFDEKDAVLSFLEALDSKDYTVIKNEFINKPNHPPIPVFIFKNY</sequence>
<dbReference type="Proteomes" id="UP000712157">
    <property type="component" value="Unassembled WGS sequence"/>
</dbReference>
<dbReference type="SUPFAM" id="SSF53335">
    <property type="entry name" value="S-adenosyl-L-methionine-dependent methyltransferases"/>
    <property type="match status" value="1"/>
</dbReference>
<organism evidence="1 2">
    <name type="scientific">Diplocloster agilis</name>
    <dbReference type="NCBI Taxonomy" id="2850323"/>
    <lineage>
        <taxon>Bacteria</taxon>
        <taxon>Bacillati</taxon>
        <taxon>Bacillota</taxon>
        <taxon>Clostridia</taxon>
        <taxon>Lachnospirales</taxon>
        <taxon>Lachnospiraceae</taxon>
        <taxon>Diplocloster</taxon>
    </lineage>
</organism>
<evidence type="ECO:0000313" key="2">
    <source>
        <dbReference type="Proteomes" id="UP000712157"/>
    </source>
</evidence>
<dbReference type="PANTHER" id="PTHR35276">
    <property type="entry name" value="S-ADENOSYL-L-METHIONINE-DEPENDENT METHYLTRANSFERASES SUPERFAMILY PROTEIN"/>
    <property type="match status" value="1"/>
</dbReference>
<gene>
    <name evidence="1" type="ORF">KTH89_06020</name>
</gene>
<accession>A0A949K6L3</accession>
<dbReference type="PANTHER" id="PTHR35276:SF1">
    <property type="entry name" value="TRNA (MNM(5)S(2)U34)-METHYLTRANSFERASE, CHLOROPLASTIC"/>
    <property type="match status" value="1"/>
</dbReference>
<dbReference type="GO" id="GO:0008168">
    <property type="term" value="F:methyltransferase activity"/>
    <property type="evidence" value="ECO:0007669"/>
    <property type="project" value="UniProtKB-KW"/>
</dbReference>
<dbReference type="InterPro" id="IPR010719">
    <property type="entry name" value="MnmM_MeTrfase"/>
</dbReference>
<proteinExistence type="predicted"/>
<comment type="caution">
    <text evidence="1">The sequence shown here is derived from an EMBL/GenBank/DDBJ whole genome shotgun (WGS) entry which is preliminary data.</text>
</comment>
<dbReference type="CDD" id="cd02440">
    <property type="entry name" value="AdoMet_MTases"/>
    <property type="match status" value="1"/>
</dbReference>
<dbReference type="AlphaFoldDB" id="A0A949K6L3"/>
<protein>
    <submittedName>
        <fullName evidence="1">Class I SAM-dependent methyltransferase</fullName>
    </submittedName>
</protein>
<dbReference type="EMBL" id="JAHQCW010000007">
    <property type="protein sequence ID" value="MBU9736087.1"/>
    <property type="molecule type" value="Genomic_DNA"/>
</dbReference>
<name>A0A949K6L3_9FIRM</name>
<keyword evidence="1" id="KW-0489">Methyltransferase</keyword>
<dbReference type="GO" id="GO:0032259">
    <property type="term" value="P:methylation"/>
    <property type="evidence" value="ECO:0007669"/>
    <property type="project" value="UniProtKB-KW"/>
</dbReference>
<evidence type="ECO:0000313" key="1">
    <source>
        <dbReference type="EMBL" id="MBU9736087.1"/>
    </source>
</evidence>
<dbReference type="Gene3D" id="3.40.50.150">
    <property type="entry name" value="Vaccinia Virus protein VP39"/>
    <property type="match status" value="1"/>
</dbReference>
<dbReference type="RefSeq" id="WP_158341898.1">
    <property type="nucleotide sequence ID" value="NZ_JAHQCW010000007.1"/>
</dbReference>
<dbReference type="Pfam" id="PF06962">
    <property type="entry name" value="rRNA_methylase"/>
    <property type="match status" value="1"/>
</dbReference>
<reference evidence="1" key="1">
    <citation type="submission" date="2021-06" db="EMBL/GenBank/DDBJ databases">
        <title>Description of novel taxa of the family Lachnospiraceae.</title>
        <authorList>
            <person name="Chaplin A.V."/>
            <person name="Sokolova S.R."/>
            <person name="Pikina A.P."/>
            <person name="Korzhanova M."/>
            <person name="Belova V."/>
            <person name="Korostin D."/>
            <person name="Efimov B.A."/>
        </authorList>
    </citation>
    <scope>NUCLEOTIDE SEQUENCE</scope>
    <source>
        <strain evidence="1">ASD5720</strain>
    </source>
</reference>
<keyword evidence="1" id="KW-0808">Transferase</keyword>